<gene>
    <name evidence="2" type="ORF">B0H16DRAFT_1712553</name>
</gene>
<feature type="compositionally biased region" description="Basic and acidic residues" evidence="1">
    <location>
        <begin position="183"/>
        <end position="199"/>
    </location>
</feature>
<accession>A0AAD7NU41</accession>
<evidence type="ECO:0000313" key="2">
    <source>
        <dbReference type="EMBL" id="KAJ7776175.1"/>
    </source>
</evidence>
<feature type="compositionally biased region" description="Basic and acidic residues" evidence="1">
    <location>
        <begin position="642"/>
        <end position="651"/>
    </location>
</feature>
<feature type="compositionally biased region" description="Low complexity" evidence="1">
    <location>
        <begin position="210"/>
        <end position="227"/>
    </location>
</feature>
<feature type="compositionally biased region" description="Pro residues" evidence="1">
    <location>
        <begin position="1"/>
        <end position="10"/>
    </location>
</feature>
<dbReference type="InterPro" id="IPR036389">
    <property type="entry name" value="RNase_III_sf"/>
</dbReference>
<dbReference type="GO" id="GO:0004525">
    <property type="term" value="F:ribonuclease III activity"/>
    <property type="evidence" value="ECO:0007669"/>
    <property type="project" value="InterPro"/>
</dbReference>
<feature type="region of interest" description="Disordered" evidence="1">
    <location>
        <begin position="339"/>
        <end position="394"/>
    </location>
</feature>
<feature type="compositionally biased region" description="Low complexity" evidence="1">
    <location>
        <begin position="492"/>
        <end position="518"/>
    </location>
</feature>
<evidence type="ECO:0000256" key="1">
    <source>
        <dbReference type="SAM" id="MobiDB-lite"/>
    </source>
</evidence>
<dbReference type="AlphaFoldDB" id="A0AAD7NU41"/>
<evidence type="ECO:0008006" key="4">
    <source>
        <dbReference type="Google" id="ProtNLM"/>
    </source>
</evidence>
<feature type="region of interest" description="Disordered" evidence="1">
    <location>
        <begin position="641"/>
        <end position="697"/>
    </location>
</feature>
<feature type="compositionally biased region" description="Basic residues" evidence="1">
    <location>
        <begin position="438"/>
        <end position="460"/>
    </location>
</feature>
<feature type="region of interest" description="Disordered" evidence="1">
    <location>
        <begin position="407"/>
        <end position="593"/>
    </location>
</feature>
<comment type="caution">
    <text evidence="2">The sequence shown here is derived from an EMBL/GenBank/DDBJ whole genome shotgun (WGS) entry which is preliminary data.</text>
</comment>
<proteinExistence type="predicted"/>
<feature type="region of interest" description="Disordered" evidence="1">
    <location>
        <begin position="1"/>
        <end position="40"/>
    </location>
</feature>
<feature type="compositionally biased region" description="Low complexity" evidence="1">
    <location>
        <begin position="375"/>
        <end position="384"/>
    </location>
</feature>
<feature type="region of interest" description="Disordered" evidence="1">
    <location>
        <begin position="248"/>
        <end position="272"/>
    </location>
</feature>
<feature type="compositionally biased region" description="Pro residues" evidence="1">
    <location>
        <begin position="481"/>
        <end position="491"/>
    </location>
</feature>
<dbReference type="Gene3D" id="1.10.1520.10">
    <property type="entry name" value="Ribonuclease III domain"/>
    <property type="match status" value="1"/>
</dbReference>
<evidence type="ECO:0000313" key="3">
    <source>
        <dbReference type="Proteomes" id="UP001215598"/>
    </source>
</evidence>
<dbReference type="EMBL" id="JARKIB010000009">
    <property type="protein sequence ID" value="KAJ7776175.1"/>
    <property type="molecule type" value="Genomic_DNA"/>
</dbReference>
<reference evidence="2" key="1">
    <citation type="submission" date="2023-03" db="EMBL/GenBank/DDBJ databases">
        <title>Massive genome expansion in bonnet fungi (Mycena s.s.) driven by repeated elements and novel gene families across ecological guilds.</title>
        <authorList>
            <consortium name="Lawrence Berkeley National Laboratory"/>
            <person name="Harder C.B."/>
            <person name="Miyauchi S."/>
            <person name="Viragh M."/>
            <person name="Kuo A."/>
            <person name="Thoen E."/>
            <person name="Andreopoulos B."/>
            <person name="Lu D."/>
            <person name="Skrede I."/>
            <person name="Drula E."/>
            <person name="Henrissat B."/>
            <person name="Morin E."/>
            <person name="Kohler A."/>
            <person name="Barry K."/>
            <person name="LaButti K."/>
            <person name="Morin E."/>
            <person name="Salamov A."/>
            <person name="Lipzen A."/>
            <person name="Mereny Z."/>
            <person name="Hegedus B."/>
            <person name="Baldrian P."/>
            <person name="Stursova M."/>
            <person name="Weitz H."/>
            <person name="Taylor A."/>
            <person name="Grigoriev I.V."/>
            <person name="Nagy L.G."/>
            <person name="Martin F."/>
            <person name="Kauserud H."/>
        </authorList>
    </citation>
    <scope>NUCLEOTIDE SEQUENCE</scope>
    <source>
        <strain evidence="2">CBHHK182m</strain>
    </source>
</reference>
<organism evidence="2 3">
    <name type="scientific">Mycena metata</name>
    <dbReference type="NCBI Taxonomy" id="1033252"/>
    <lineage>
        <taxon>Eukaryota</taxon>
        <taxon>Fungi</taxon>
        <taxon>Dikarya</taxon>
        <taxon>Basidiomycota</taxon>
        <taxon>Agaricomycotina</taxon>
        <taxon>Agaricomycetes</taxon>
        <taxon>Agaricomycetidae</taxon>
        <taxon>Agaricales</taxon>
        <taxon>Marasmiineae</taxon>
        <taxon>Mycenaceae</taxon>
        <taxon>Mycena</taxon>
    </lineage>
</organism>
<dbReference type="Proteomes" id="UP001215598">
    <property type="component" value="Unassembled WGS sequence"/>
</dbReference>
<dbReference type="GO" id="GO:0006396">
    <property type="term" value="P:RNA processing"/>
    <property type="evidence" value="ECO:0007669"/>
    <property type="project" value="InterPro"/>
</dbReference>
<dbReference type="SUPFAM" id="SSF69065">
    <property type="entry name" value="RNase III domain-like"/>
    <property type="match status" value="1"/>
</dbReference>
<feature type="region of interest" description="Disordered" evidence="1">
    <location>
        <begin position="182"/>
        <end position="234"/>
    </location>
</feature>
<name>A0AAD7NU41_9AGAR</name>
<feature type="compositionally biased region" description="Basic and acidic residues" evidence="1">
    <location>
        <begin position="20"/>
        <end position="37"/>
    </location>
</feature>
<sequence>MMMYTVPPPRRTAASSTKAAGEREVKAPDPDSPHEKAAAAARATFHRNNPRPLPPVDDPQVAEAIYGTSHLARSGLEYLGDRVMYLLAALSIIRVIPHLPELFHTALSALTCNRTLGELGVVWGIHRRTVGKDGGDAIETIIGGLLKSLKRRGYRELLEAVVDILREPILAIAAELAGPKRKRQEEDKLVKAGRDKTGDTSHPSKRPRIAAASSSHVSSSTASTRRAFPPLQSRTSVSVPMASFSFATPAAASSRRNPPTNASTSSRLPTRSAVSPLPVEHLHAAASPTAGPDSDPKLAALFSFLALDAPPTAVMPPPPPPPRPAPVLNWPVALADRTNLQPRPFGLPHEPRPLVTRTRNPESPPPLEREARVTASPRARSPSNEPNPPRPFLLLPLLLDDSIPSLARASSSTPSEDGDPASRERGHSPLEATPAARDRKRATPPRQKRGPPRARTHPRARPPPLHIAHRPRHHYASPGNEPDPPRSPFLPPLLDDSFLSPSTNTLRHPPPRTTTAHPENARTAPSTLLPPRATEDEDPAPRETFPPRQEREEREHERGYTQLPPLPHTSRSQYSPEGRPPRPSPPPPLLHIYNRTRPESDLIHSSISPRHWGRMVTHYTRRARHAHSRTAKRGRIKTLPHHLGENEHELPHVQNNSKNGTRRTAIPKGDEKNKTPRLKKPSSSPAPRRCLYDDVLY</sequence>
<keyword evidence="3" id="KW-1185">Reference proteome</keyword>
<feature type="compositionally biased region" description="Basic and acidic residues" evidence="1">
    <location>
        <begin position="548"/>
        <end position="559"/>
    </location>
</feature>
<protein>
    <recommendedName>
        <fullName evidence="4">RNase III domain-containing protein</fullName>
    </recommendedName>
</protein>
<feature type="compositionally biased region" description="Polar residues" evidence="1">
    <location>
        <begin position="255"/>
        <end position="272"/>
    </location>
</feature>